<dbReference type="OrthoDB" id="5985519at2759"/>
<dbReference type="InterPro" id="IPR013098">
    <property type="entry name" value="Ig_I-set"/>
</dbReference>
<evidence type="ECO:0000256" key="9">
    <source>
        <dbReference type="ARBA" id="ARBA00022989"/>
    </source>
</evidence>
<dbReference type="SUPFAM" id="SSF53300">
    <property type="entry name" value="vWA-like"/>
    <property type="match status" value="1"/>
</dbReference>
<dbReference type="PANTHER" id="PTHR10075:SF100">
    <property type="entry name" value="FASCICLIN-2"/>
    <property type="match status" value="1"/>
</dbReference>
<dbReference type="EMBL" id="OU895878">
    <property type="protein sequence ID" value="CAG9805542.1"/>
    <property type="molecule type" value="Genomic_DNA"/>
</dbReference>
<feature type="domain" description="Ig-like" evidence="16">
    <location>
        <begin position="1422"/>
        <end position="1554"/>
    </location>
</feature>
<dbReference type="GO" id="GO:0007156">
    <property type="term" value="P:homophilic cell adhesion via plasma membrane adhesion molecules"/>
    <property type="evidence" value="ECO:0007669"/>
    <property type="project" value="TreeGrafter"/>
</dbReference>
<evidence type="ECO:0000256" key="10">
    <source>
        <dbReference type="ARBA" id="ARBA00023136"/>
    </source>
</evidence>
<dbReference type="GO" id="GO:0005886">
    <property type="term" value="C:plasma membrane"/>
    <property type="evidence" value="ECO:0007669"/>
    <property type="project" value="TreeGrafter"/>
</dbReference>
<feature type="domain" description="Ig-like" evidence="16">
    <location>
        <begin position="616"/>
        <end position="702"/>
    </location>
</feature>
<dbReference type="InterPro" id="IPR036179">
    <property type="entry name" value="Ig-like_dom_sf"/>
</dbReference>
<reference evidence="17" key="1">
    <citation type="submission" date="2022-01" db="EMBL/GenBank/DDBJ databases">
        <authorList>
            <person name="King R."/>
        </authorList>
    </citation>
    <scope>NUCLEOTIDE SEQUENCE</scope>
</reference>
<dbReference type="GO" id="GO:0030424">
    <property type="term" value="C:axon"/>
    <property type="evidence" value="ECO:0007669"/>
    <property type="project" value="TreeGrafter"/>
</dbReference>
<feature type="signal peptide" evidence="14">
    <location>
        <begin position="1"/>
        <end position="22"/>
    </location>
</feature>
<protein>
    <recommendedName>
        <fullName evidence="19">Hemicentin-1</fullName>
    </recommendedName>
</protein>
<dbReference type="CDD" id="cd00054">
    <property type="entry name" value="EGF_CA"/>
    <property type="match status" value="1"/>
</dbReference>
<evidence type="ECO:0000256" key="8">
    <source>
        <dbReference type="ARBA" id="ARBA00022902"/>
    </source>
</evidence>
<feature type="domain" description="Ig-like" evidence="16">
    <location>
        <begin position="709"/>
        <end position="796"/>
    </location>
</feature>
<feature type="domain" description="Ig-like" evidence="16">
    <location>
        <begin position="529"/>
        <end position="597"/>
    </location>
</feature>
<dbReference type="SMART" id="SM00408">
    <property type="entry name" value="IGc2"/>
    <property type="match status" value="14"/>
</dbReference>
<dbReference type="SUPFAM" id="SSF48726">
    <property type="entry name" value="Immunoglobulin"/>
    <property type="match status" value="15"/>
</dbReference>
<sequence length="2231" mass="253045">MISLKLISLLGIILGIFGVAETANMTDACIKKSPSIKINHPEKSILLSADQRSLVFIFDATGSMQKSLEEFKKGAQEIVKECSSRGDNKIFNYILVTFSDPDVSAPFITENVNEIVEELKKVEVVSSANFDCPENALSGLKAGLDGSLPNSIVYLFTDAPANDFEMYSNISAIILNKQITVNFIISDSCGKRDYSDDRYKVFTKISNLVNGLTYEIQKDNFNDILKNIKEEINSKHKLLKIITSESDKRINFNFDVDDSVTELKITMAGRDQHFEITNPDNKVALAKRNFTTDGIKILYFEDPKKGSWKFGAKDNFVIISVMSDLEFDFGFSIDIVDDKSETVPQPISEVENILSIFVPDPSQIDQLSKVSLLVAPMDESESATEVWYNLNRQSEELYTTDPFELPKNPFKIFLEGEDVNRQGILRTISSILYEDAGTAPEVMIEVENLEFYEEQNLTMQCNVKSLVPANIEWTFNGGILESLHPIQRNERILNIKNITYEQRGTYKCVAVNEVGCETEEVRVVIIKKPKLEISSSSSKMIENSSYILTCQLNGTIKEQEIEYSWFSEDGSLVHNGRNTYSFVPIAEDNNKVIKCQAYCDDFTVDSLITLNINYAPRFLTGSTKNVITYGSKVRFDCSSTENPPKSLLTWNFRSNSSTKSIVIDGKNESIFEVQEAFEKDEGIYECLIGNELGEISRNFTISLTPKESPKIMPVKDVVLNETENAKIICECKNCLPVTNYSWIFNNSRNYEIQMGQNEKENYFRTFIVFNNTDESDSGSYQCQISNSLGEDKVTINVKIQTAPKIEKILVKGKNEKEINGRLNILEGEDIIIECLGTGHPPPKISWFNDNQKLSDDSILKITNATLYNEGEFECVTENIVRTVRRTIQMDVNFIPKRKSEANIEITVTENEETELNCELIGKPVPEISWYLNSKQIKESEKYNISGNTLRLFADSDDSGLYKCKGMNEFGSAEVDFTVTVKSFPRILSPNDELVKVEINTQLKLSCDSTGYPVPQIKFVKNNIEISTESTLTIEAVAQSDAGSYHCYAENEVRLVEKIFYVSVIQKPLISSIFNNITLYPNQTKQLNCLAEGIPEPNYKWKLNNKELLSSENFINLDTYFESGKISCIAENSEGIAESYFYLEIINIPKLHDLAHELQTNFTIREGDDLELLCPVENYTIIKWTHNGSPFKVPDFKQAGKKLIIYNMKKSNSGLWTCSAYHTKNATNFSYKVVVLSPPIVLASWNFNSSTVDFDKNDADIDQKVFWKGENLVLNCTVDGYPVPNVEWRKGSVLIGRGEVLSVDNLQLFHSDIYSCLSENKHGIVKKYFKVDILSSPHVNESAKVVNNVYGASGESVTIKCPIIGNPEPLFSWYKEDELLEDEIENFLIIEGVKLFDEGSYRCLARNKYGKHNINFDLTLNEPAQILEVFEQEKAQRDDEFVTISCVTDGYPLPVISWILNGKVLSTTSNLKINEVLNGTDDSFLYFDGNGNEISYSDPSALNISSRDHYSKLIKTDKKSLQLDLLIRNNKDNLHLKKFYCNAFNALGQDEKSVETVYNQEPYIEEKDMPKLTEYKVLEHLPLQLTCMFDGYPVPDVFWYKDGIQIFDNQTLKIVNDGKILNIPEAVFWLTGNYSCVGKNKIGTMQLTFDVLILSPPRIMTSPKISDSSNEDFMPENIETIEAIRGEDVILECSVESSPKAKIHWIKLNNFGSSNERILLDEESSIFTVQSIEGNEIYQCYANNSVGFIQKTFVLNVFYPPAFIDNKSSDVDLIVKLHHKLIMECKVDGFPEPQTYWSFNSKNITDFGNGRYLSSDDQVLRIINTNRNSEGKFTCISFNRFGQVQKSFNIKIDIPIQYSLWSKWSECSEFCGTNGTEYRTRTCILLDEIPSYNCTGDTLQIRKCNEFPCPINGGFSSWSDWSECPACYDVLITEKPKQNRNRSCDSPEPAYGGLNCVGDRTQERECEIETCQIDGGWSSWSDWNECPKCYDSLKSDKPKQNRTRVCDSPSPAHGGLKCKGSEIEEQECDIKACPVDGVWSSWSTWNVCPACYIENEGIPKQSRTRKCNSPSPQYGGSKCDGTEIEQQDCKEMKFCPINGGWSKWSDWSGCTAVSGHGTQYRIRYCNNPEPKYNGNDCIGLPQEKRSCEEISCDDDETIEATRSERLALPQHSFIYPRRKTNRTQVKCGRGYKANLQNRCIDTDECRECNNRKLCNKNEICINSIGSYRCREL</sequence>
<evidence type="ECO:0000256" key="5">
    <source>
        <dbReference type="ARBA" id="ARBA00022729"/>
    </source>
</evidence>
<keyword evidence="11" id="KW-1015">Disulfide bond</keyword>
<dbReference type="Gene3D" id="2.60.40.10">
    <property type="entry name" value="Immunoglobulins"/>
    <property type="match status" value="15"/>
</dbReference>
<dbReference type="InterPro" id="IPR018097">
    <property type="entry name" value="EGF_Ca-bd_CS"/>
</dbReference>
<dbReference type="InterPro" id="IPR003598">
    <property type="entry name" value="Ig_sub2"/>
</dbReference>
<keyword evidence="6" id="KW-0677">Repeat</keyword>
<dbReference type="Pfam" id="PF13895">
    <property type="entry name" value="Ig_2"/>
    <property type="match status" value="1"/>
</dbReference>
<dbReference type="InterPro" id="IPR013783">
    <property type="entry name" value="Ig-like_fold"/>
</dbReference>
<evidence type="ECO:0000256" key="3">
    <source>
        <dbReference type="ARBA" id="ARBA00022525"/>
    </source>
</evidence>
<evidence type="ECO:0000256" key="13">
    <source>
        <dbReference type="ARBA" id="ARBA00023319"/>
    </source>
</evidence>
<comment type="subcellular location">
    <subcellularLocation>
        <location evidence="1">Membrane</location>
        <topology evidence="1">Single-pass membrane protein</topology>
    </subcellularLocation>
    <subcellularLocation>
        <location evidence="2">Secreted</location>
    </subcellularLocation>
</comment>
<dbReference type="FunFam" id="2.20.100.10:FF:000021">
    <property type="entry name" value="semaphorin-5B isoform X1"/>
    <property type="match status" value="1"/>
</dbReference>
<feature type="domain" description="Ig-like" evidence="16">
    <location>
        <begin position="1148"/>
        <end position="1229"/>
    </location>
</feature>
<proteinExistence type="predicted"/>
<feature type="chain" id="PRO_5040106985" description="Hemicentin-1" evidence="14">
    <location>
        <begin position="23"/>
        <end position="2231"/>
    </location>
</feature>
<evidence type="ECO:0008006" key="19">
    <source>
        <dbReference type="Google" id="ProtNLM"/>
    </source>
</evidence>
<dbReference type="Pfam" id="PF07679">
    <property type="entry name" value="I-set"/>
    <property type="match status" value="6"/>
</dbReference>
<dbReference type="InterPro" id="IPR036465">
    <property type="entry name" value="vWFA_dom_sf"/>
</dbReference>
<feature type="domain" description="Ig-like" evidence="16">
    <location>
        <begin position="803"/>
        <end position="892"/>
    </location>
</feature>
<keyword evidence="18" id="KW-1185">Reference proteome</keyword>
<dbReference type="SUPFAM" id="SSF82895">
    <property type="entry name" value="TSP-1 type 1 repeat"/>
    <property type="match status" value="5"/>
</dbReference>
<dbReference type="InterPro" id="IPR036383">
    <property type="entry name" value="TSP1_rpt_sf"/>
</dbReference>
<dbReference type="CDD" id="cd00096">
    <property type="entry name" value="Ig"/>
    <property type="match status" value="2"/>
</dbReference>
<dbReference type="Proteomes" id="UP001153620">
    <property type="component" value="Chromosome 2"/>
</dbReference>
<evidence type="ECO:0000256" key="11">
    <source>
        <dbReference type="ARBA" id="ARBA00023157"/>
    </source>
</evidence>
<dbReference type="GO" id="GO:0032991">
    <property type="term" value="C:protein-containing complex"/>
    <property type="evidence" value="ECO:0007669"/>
    <property type="project" value="UniProtKB-ARBA"/>
</dbReference>
<dbReference type="InterPro" id="IPR056475">
    <property type="entry name" value="GBD_Hemicentin/VWA7"/>
</dbReference>
<evidence type="ECO:0000256" key="1">
    <source>
        <dbReference type="ARBA" id="ARBA00004167"/>
    </source>
</evidence>
<dbReference type="GO" id="GO:0005576">
    <property type="term" value="C:extracellular region"/>
    <property type="evidence" value="ECO:0007669"/>
    <property type="project" value="UniProtKB-SubCell"/>
</dbReference>
<dbReference type="GO" id="GO:0098632">
    <property type="term" value="F:cell-cell adhesion mediator activity"/>
    <property type="evidence" value="ECO:0007669"/>
    <property type="project" value="TreeGrafter"/>
</dbReference>
<evidence type="ECO:0000313" key="18">
    <source>
        <dbReference type="Proteomes" id="UP001153620"/>
    </source>
</evidence>
<evidence type="ECO:0000313" key="17">
    <source>
        <dbReference type="EMBL" id="CAG9805542.1"/>
    </source>
</evidence>
<reference evidence="17" key="2">
    <citation type="submission" date="2022-10" db="EMBL/GenBank/DDBJ databases">
        <authorList>
            <consortium name="ENA_rothamsted_submissions"/>
            <consortium name="culmorum"/>
            <person name="King R."/>
        </authorList>
    </citation>
    <scope>NUCLEOTIDE SEQUENCE</scope>
</reference>
<dbReference type="Pfam" id="PF13927">
    <property type="entry name" value="Ig_3"/>
    <property type="match status" value="4"/>
</dbReference>
<keyword evidence="10" id="KW-0472">Membrane</keyword>
<dbReference type="CDD" id="cd00198">
    <property type="entry name" value="vWFA"/>
    <property type="match status" value="1"/>
</dbReference>
<feature type="domain" description="Ig-like" evidence="16">
    <location>
        <begin position="1760"/>
        <end position="1850"/>
    </location>
</feature>
<feature type="domain" description="Ig-like" evidence="16">
    <location>
        <begin position="984"/>
        <end position="1062"/>
    </location>
</feature>
<dbReference type="GO" id="GO:0007411">
    <property type="term" value="P:axon guidance"/>
    <property type="evidence" value="ECO:0007669"/>
    <property type="project" value="TreeGrafter"/>
</dbReference>
<keyword evidence="3" id="KW-0964">Secreted</keyword>
<dbReference type="InterPro" id="IPR002035">
    <property type="entry name" value="VWF_A"/>
</dbReference>
<evidence type="ECO:0000256" key="4">
    <source>
        <dbReference type="ARBA" id="ARBA00022692"/>
    </source>
</evidence>
<organism evidence="17 18">
    <name type="scientific">Chironomus riparius</name>
    <dbReference type="NCBI Taxonomy" id="315576"/>
    <lineage>
        <taxon>Eukaryota</taxon>
        <taxon>Metazoa</taxon>
        <taxon>Ecdysozoa</taxon>
        <taxon>Arthropoda</taxon>
        <taxon>Hexapoda</taxon>
        <taxon>Insecta</taxon>
        <taxon>Pterygota</taxon>
        <taxon>Neoptera</taxon>
        <taxon>Endopterygota</taxon>
        <taxon>Diptera</taxon>
        <taxon>Nematocera</taxon>
        <taxon>Chironomoidea</taxon>
        <taxon>Chironomidae</taxon>
        <taxon>Chironominae</taxon>
        <taxon>Chironomus</taxon>
    </lineage>
</organism>
<keyword evidence="5 14" id="KW-0732">Signal</keyword>
<keyword evidence="13" id="KW-0393">Immunoglobulin domain</keyword>
<dbReference type="GO" id="GO:0070593">
    <property type="term" value="P:dendrite self-avoidance"/>
    <property type="evidence" value="ECO:0007669"/>
    <property type="project" value="TreeGrafter"/>
</dbReference>
<evidence type="ECO:0000256" key="6">
    <source>
        <dbReference type="ARBA" id="ARBA00022737"/>
    </source>
</evidence>
<accession>A0A9N9RZQ4</accession>
<dbReference type="Gene3D" id="2.10.25.10">
    <property type="entry name" value="Laminin"/>
    <property type="match status" value="1"/>
</dbReference>
<keyword evidence="9" id="KW-1133">Transmembrane helix</keyword>
<evidence type="ECO:0000259" key="16">
    <source>
        <dbReference type="PROSITE" id="PS50835"/>
    </source>
</evidence>
<evidence type="ECO:0000259" key="15">
    <source>
        <dbReference type="PROSITE" id="PS50234"/>
    </source>
</evidence>
<evidence type="ECO:0000256" key="12">
    <source>
        <dbReference type="ARBA" id="ARBA00023180"/>
    </source>
</evidence>
<dbReference type="InterPro" id="IPR056861">
    <property type="entry name" value="HMCN1-like_VWA"/>
</dbReference>
<dbReference type="Gene3D" id="3.40.50.410">
    <property type="entry name" value="von Willebrand factor, type A domain"/>
    <property type="match status" value="1"/>
</dbReference>
<feature type="domain" description="Ig-like" evidence="16">
    <location>
        <begin position="1336"/>
        <end position="1420"/>
    </location>
</feature>
<feature type="domain" description="Ig-like" evidence="16">
    <location>
        <begin position="440"/>
        <end position="524"/>
    </location>
</feature>
<keyword evidence="4" id="KW-0812">Transmembrane</keyword>
<dbReference type="Pfam" id="PF00090">
    <property type="entry name" value="TSP_1"/>
    <property type="match status" value="4"/>
</dbReference>
<evidence type="ECO:0000256" key="2">
    <source>
        <dbReference type="ARBA" id="ARBA00004613"/>
    </source>
</evidence>
<name>A0A9N9RZQ4_9DIPT</name>
<dbReference type="PROSITE" id="PS01187">
    <property type="entry name" value="EGF_CA"/>
    <property type="match status" value="1"/>
</dbReference>
<keyword evidence="8" id="KW-0524">Neurogenesis</keyword>
<dbReference type="InterPro" id="IPR000884">
    <property type="entry name" value="TSP1_rpt"/>
</dbReference>
<evidence type="ECO:0000256" key="7">
    <source>
        <dbReference type="ARBA" id="ARBA00022782"/>
    </source>
</evidence>
<dbReference type="SMART" id="SM00409">
    <property type="entry name" value="IG"/>
    <property type="match status" value="14"/>
</dbReference>
<dbReference type="Pfam" id="PF25106">
    <property type="entry name" value="VWA_4"/>
    <property type="match status" value="1"/>
</dbReference>
<dbReference type="PROSITE" id="PS50835">
    <property type="entry name" value="IG_LIKE"/>
    <property type="match status" value="15"/>
</dbReference>
<dbReference type="SMART" id="SM00209">
    <property type="entry name" value="TSP1"/>
    <property type="match status" value="5"/>
</dbReference>
<dbReference type="Pfam" id="PF23560">
    <property type="entry name" value="GBD_Hemicentin"/>
    <property type="match status" value="1"/>
</dbReference>
<feature type="domain" description="Ig-like" evidence="16">
    <location>
        <begin position="1237"/>
        <end position="1331"/>
    </location>
</feature>
<feature type="domain" description="Ig-like" evidence="16">
    <location>
        <begin position="1067"/>
        <end position="1143"/>
    </location>
</feature>
<feature type="domain" description="VWFA" evidence="15">
    <location>
        <begin position="53"/>
        <end position="232"/>
    </location>
</feature>
<feature type="domain" description="Ig-like" evidence="16">
    <location>
        <begin position="895"/>
        <end position="979"/>
    </location>
</feature>
<feature type="domain" description="Ig-like" evidence="16">
    <location>
        <begin position="1569"/>
        <end position="1647"/>
    </location>
</feature>
<dbReference type="FunFam" id="2.20.100.10:FF:000001">
    <property type="entry name" value="semaphorin-5A isoform X1"/>
    <property type="match status" value="3"/>
</dbReference>
<keyword evidence="12" id="KW-0325">Glycoprotein</keyword>
<dbReference type="InterPro" id="IPR003599">
    <property type="entry name" value="Ig_sub"/>
</dbReference>
<gene>
    <name evidence="17" type="ORF">CHIRRI_LOCUS8413</name>
</gene>
<dbReference type="InterPro" id="IPR007110">
    <property type="entry name" value="Ig-like_dom"/>
</dbReference>
<dbReference type="Gene3D" id="2.20.100.10">
    <property type="entry name" value="Thrombospondin type-1 (TSP1) repeat"/>
    <property type="match status" value="5"/>
</dbReference>
<feature type="domain" description="Ig-like" evidence="16">
    <location>
        <begin position="1656"/>
        <end position="1755"/>
    </location>
</feature>
<dbReference type="PROSITE" id="PS50234">
    <property type="entry name" value="VWFA"/>
    <property type="match status" value="1"/>
</dbReference>
<dbReference type="PANTHER" id="PTHR10075">
    <property type="entry name" value="BASIGIN RELATED"/>
    <property type="match status" value="1"/>
</dbReference>
<keyword evidence="7" id="KW-0221">Differentiation</keyword>
<evidence type="ECO:0000256" key="14">
    <source>
        <dbReference type="SAM" id="SignalP"/>
    </source>
</evidence>
<dbReference type="PROSITE" id="PS50092">
    <property type="entry name" value="TSP1"/>
    <property type="match status" value="5"/>
</dbReference>
<dbReference type="GO" id="GO:0005509">
    <property type="term" value="F:calcium ion binding"/>
    <property type="evidence" value="ECO:0007669"/>
    <property type="project" value="InterPro"/>
</dbReference>